<sequence>MRVLGSAVLVMEFFVMGFAVLLAKDNGEPSSIIAGLMLALLFLLTPGILKKKSGWIFGSLLQIPMIAYAVVVPSMAIVGPIFAGLWVAAIVIGRKGEAIRAKLLAESGGAQES</sequence>
<evidence type="ECO:0000256" key="1">
    <source>
        <dbReference type="SAM" id="Phobius"/>
    </source>
</evidence>
<protein>
    <submittedName>
        <fullName evidence="2">Unannotated protein</fullName>
    </submittedName>
</protein>
<feature type="transmembrane region" description="Helical" evidence="1">
    <location>
        <begin position="6"/>
        <end position="23"/>
    </location>
</feature>
<keyword evidence="1" id="KW-0812">Transmembrane</keyword>
<organism evidence="2">
    <name type="scientific">freshwater metagenome</name>
    <dbReference type="NCBI Taxonomy" id="449393"/>
    <lineage>
        <taxon>unclassified sequences</taxon>
        <taxon>metagenomes</taxon>
        <taxon>ecological metagenomes</taxon>
    </lineage>
</organism>
<reference evidence="2" key="1">
    <citation type="submission" date="2020-05" db="EMBL/GenBank/DDBJ databases">
        <authorList>
            <person name="Chiriac C."/>
            <person name="Salcher M."/>
            <person name="Ghai R."/>
            <person name="Kavagutti S V."/>
        </authorList>
    </citation>
    <scope>NUCLEOTIDE SEQUENCE</scope>
</reference>
<feature type="transmembrane region" description="Helical" evidence="1">
    <location>
        <begin position="30"/>
        <end position="49"/>
    </location>
</feature>
<dbReference type="InterPro" id="IPR025327">
    <property type="entry name" value="DUF4233"/>
</dbReference>
<evidence type="ECO:0000313" key="2">
    <source>
        <dbReference type="EMBL" id="CAB4549182.1"/>
    </source>
</evidence>
<accession>A0A6J6CCS8</accession>
<proteinExistence type="predicted"/>
<gene>
    <name evidence="2" type="ORF">UFOPK1440_01014</name>
</gene>
<dbReference type="Pfam" id="PF14017">
    <property type="entry name" value="DUF4233"/>
    <property type="match status" value="1"/>
</dbReference>
<keyword evidence="1" id="KW-1133">Transmembrane helix</keyword>
<dbReference type="EMBL" id="CAEZSP010000065">
    <property type="protein sequence ID" value="CAB4549182.1"/>
    <property type="molecule type" value="Genomic_DNA"/>
</dbReference>
<name>A0A6J6CCS8_9ZZZZ</name>
<keyword evidence="1" id="KW-0472">Membrane</keyword>
<feature type="transmembrane region" description="Helical" evidence="1">
    <location>
        <begin position="65"/>
        <end position="92"/>
    </location>
</feature>
<dbReference type="AlphaFoldDB" id="A0A6J6CCS8"/>